<evidence type="ECO:0000256" key="15">
    <source>
        <dbReference type="ARBA" id="ARBA00041979"/>
    </source>
</evidence>
<dbReference type="NCBIfam" id="TIGR00586">
    <property type="entry name" value="mutt"/>
    <property type="match status" value="1"/>
</dbReference>
<evidence type="ECO:0000313" key="20">
    <source>
        <dbReference type="EMBL" id="MBB3047068.1"/>
    </source>
</evidence>
<dbReference type="InterPro" id="IPR000086">
    <property type="entry name" value="NUDIX_hydrolase_dom"/>
</dbReference>
<feature type="binding site" evidence="18">
    <location>
        <position position="47"/>
    </location>
    <ligand>
        <name>Mg(2+)</name>
        <dbReference type="ChEBI" id="CHEBI:18420"/>
    </ligand>
</feature>
<dbReference type="SUPFAM" id="SSF55811">
    <property type="entry name" value="Nudix"/>
    <property type="match status" value="1"/>
</dbReference>
<evidence type="ECO:0000256" key="16">
    <source>
        <dbReference type="ARBA" id="ARBA00042798"/>
    </source>
</evidence>
<dbReference type="GO" id="GO:0044715">
    <property type="term" value="F:8-oxo-dGDP phosphatase activity"/>
    <property type="evidence" value="ECO:0007669"/>
    <property type="project" value="TreeGrafter"/>
</dbReference>
<dbReference type="InterPro" id="IPR020476">
    <property type="entry name" value="Nudix_hydrolase"/>
</dbReference>
<proteinExistence type="inferred from homology"/>
<evidence type="ECO:0000256" key="12">
    <source>
        <dbReference type="ARBA" id="ARBA00038905"/>
    </source>
</evidence>
<evidence type="ECO:0000256" key="4">
    <source>
        <dbReference type="ARBA" id="ARBA00022705"/>
    </source>
</evidence>
<name>A0A7W4W4L4_9GAMM</name>
<keyword evidence="3" id="KW-0515">Mutator protein</keyword>
<dbReference type="InterPro" id="IPR020084">
    <property type="entry name" value="NUDIX_hydrolase_CS"/>
</dbReference>
<sequence length="143" mass="16110">MSLSTPPTAADPRRVHVAAGVILREQRVLIARRHAHAHQGGLWEFPGGKLEPGESVISALKRELQEEIGIDIEDAEPLLQIAHDYPDKQVLLDFWTVSAFSGEPQSKEGQALEWCELEDLREREFPEANVPVVDRLLELFEIL</sequence>
<evidence type="ECO:0000256" key="8">
    <source>
        <dbReference type="ARBA" id="ARBA00022842"/>
    </source>
</evidence>
<keyword evidence="7 20" id="KW-0378">Hydrolase</keyword>
<dbReference type="GO" id="GO:0008413">
    <property type="term" value="F:8-oxo-7,8-dihydroguanosine triphosphate pyrophosphatase activity"/>
    <property type="evidence" value="ECO:0007669"/>
    <property type="project" value="InterPro"/>
</dbReference>
<evidence type="ECO:0000256" key="10">
    <source>
        <dbReference type="ARBA" id="ARBA00035861"/>
    </source>
</evidence>
<evidence type="ECO:0000256" key="17">
    <source>
        <dbReference type="PIRSR" id="PIRSR603561-1"/>
    </source>
</evidence>
<dbReference type="InterPro" id="IPR047127">
    <property type="entry name" value="MutT-like"/>
</dbReference>
<keyword evidence="21" id="KW-1185">Reference proteome</keyword>
<protein>
    <recommendedName>
        <fullName evidence="13">8-oxo-dGTP diphosphatase</fullName>
        <ecNumber evidence="12">3.6.1.55</ecNumber>
    </recommendedName>
    <alternativeName>
        <fullName evidence="16">7,8-dihydro-8-oxoguanine-triphosphatase</fullName>
    </alternativeName>
    <alternativeName>
        <fullName evidence="15">Mutator protein MutT</fullName>
    </alternativeName>
    <alternativeName>
        <fullName evidence="14">dGTP pyrophosphohydrolase</fullName>
    </alternativeName>
</protein>
<dbReference type="EC" id="3.6.1.55" evidence="12"/>
<evidence type="ECO:0000256" key="5">
    <source>
        <dbReference type="ARBA" id="ARBA00022723"/>
    </source>
</evidence>
<comment type="catalytic activity">
    <reaction evidence="10">
        <text>8-oxo-dGTP + H2O = 8-oxo-dGMP + diphosphate + H(+)</text>
        <dbReference type="Rhea" id="RHEA:31575"/>
        <dbReference type="ChEBI" id="CHEBI:15377"/>
        <dbReference type="ChEBI" id="CHEBI:15378"/>
        <dbReference type="ChEBI" id="CHEBI:33019"/>
        <dbReference type="ChEBI" id="CHEBI:63224"/>
        <dbReference type="ChEBI" id="CHEBI:77896"/>
        <dbReference type="EC" id="3.6.1.55"/>
    </reaction>
</comment>
<dbReference type="InterPro" id="IPR029119">
    <property type="entry name" value="MutY_C"/>
</dbReference>
<evidence type="ECO:0000313" key="21">
    <source>
        <dbReference type="Proteomes" id="UP000537130"/>
    </source>
</evidence>
<evidence type="ECO:0000256" key="6">
    <source>
        <dbReference type="ARBA" id="ARBA00022763"/>
    </source>
</evidence>
<feature type="binding site" evidence="17">
    <location>
        <position position="38"/>
    </location>
    <ligand>
        <name>8-oxo-dGTP</name>
        <dbReference type="ChEBI" id="CHEBI:77896"/>
    </ligand>
</feature>
<dbReference type="EMBL" id="JACHWY010000001">
    <property type="protein sequence ID" value="MBB3047068.1"/>
    <property type="molecule type" value="Genomic_DNA"/>
</dbReference>
<dbReference type="PANTHER" id="PTHR47707:SF1">
    <property type="entry name" value="NUDIX HYDROLASE FAMILY PROTEIN"/>
    <property type="match status" value="1"/>
</dbReference>
<feature type="domain" description="Nudix hydrolase" evidence="19">
    <location>
        <begin position="12"/>
        <end position="138"/>
    </location>
</feature>
<reference evidence="20 21" key="1">
    <citation type="submission" date="2020-08" db="EMBL/GenBank/DDBJ databases">
        <title>Genomic Encyclopedia of Type Strains, Phase III (KMG-III): the genomes of soil and plant-associated and newly described type strains.</title>
        <authorList>
            <person name="Whitman W."/>
        </authorList>
    </citation>
    <scope>NUCLEOTIDE SEQUENCE [LARGE SCALE GENOMIC DNA]</scope>
    <source>
        <strain evidence="20 21">CECT 8654</strain>
    </source>
</reference>
<dbReference type="Proteomes" id="UP000537130">
    <property type="component" value="Unassembled WGS sequence"/>
</dbReference>
<keyword evidence="8 18" id="KW-0460">Magnesium</keyword>
<evidence type="ECO:0000256" key="11">
    <source>
        <dbReference type="ARBA" id="ARBA00036904"/>
    </source>
</evidence>
<evidence type="ECO:0000256" key="9">
    <source>
        <dbReference type="ARBA" id="ARBA00023204"/>
    </source>
</evidence>
<dbReference type="Gene3D" id="3.90.79.10">
    <property type="entry name" value="Nucleoside Triphosphate Pyrophosphohydrolase"/>
    <property type="match status" value="1"/>
</dbReference>
<evidence type="ECO:0000256" key="7">
    <source>
        <dbReference type="ARBA" id="ARBA00022801"/>
    </source>
</evidence>
<gene>
    <name evidence="20" type="ORF">FHR99_001304</name>
</gene>
<keyword evidence="4" id="KW-0235">DNA replication</keyword>
<dbReference type="PANTHER" id="PTHR47707">
    <property type="entry name" value="8-OXO-DGTP DIPHOSPHATASE"/>
    <property type="match status" value="1"/>
</dbReference>
<comment type="cofactor">
    <cofactor evidence="1 18">
        <name>Mg(2+)</name>
        <dbReference type="ChEBI" id="CHEBI:18420"/>
    </cofactor>
</comment>
<dbReference type="InterPro" id="IPR003561">
    <property type="entry name" value="Mutator_MutT"/>
</dbReference>
<keyword evidence="5 18" id="KW-0479">Metal-binding</keyword>
<comment type="caution">
    <text evidence="20">The sequence shown here is derived from an EMBL/GenBank/DDBJ whole genome shotgun (WGS) entry which is preliminary data.</text>
</comment>
<dbReference type="GO" id="GO:0035539">
    <property type="term" value="F:8-oxo-7,8-dihydrodeoxyguanosine triphosphate pyrophosphatase activity"/>
    <property type="evidence" value="ECO:0007669"/>
    <property type="project" value="UniProtKB-EC"/>
</dbReference>
<comment type="similarity">
    <text evidence="2">Belongs to the Nudix hydrolase family.</text>
</comment>
<evidence type="ECO:0000259" key="19">
    <source>
        <dbReference type="PROSITE" id="PS51462"/>
    </source>
</evidence>
<dbReference type="GO" id="GO:0006281">
    <property type="term" value="P:DNA repair"/>
    <property type="evidence" value="ECO:0007669"/>
    <property type="project" value="UniProtKB-KW"/>
</dbReference>
<evidence type="ECO:0000256" key="13">
    <source>
        <dbReference type="ARBA" id="ARBA00040794"/>
    </source>
</evidence>
<dbReference type="FunFam" id="3.90.79.10:FF:000014">
    <property type="entry name" value="8-oxo-dGTP diphosphatase MutT"/>
    <property type="match status" value="1"/>
</dbReference>
<keyword evidence="6" id="KW-0227">DNA damage</keyword>
<comment type="catalytic activity">
    <reaction evidence="11">
        <text>8-oxo-GTP + H2O = 8-oxo-GMP + diphosphate + H(+)</text>
        <dbReference type="Rhea" id="RHEA:67616"/>
        <dbReference type="ChEBI" id="CHEBI:15377"/>
        <dbReference type="ChEBI" id="CHEBI:15378"/>
        <dbReference type="ChEBI" id="CHEBI:33019"/>
        <dbReference type="ChEBI" id="CHEBI:143553"/>
        <dbReference type="ChEBI" id="CHEBI:145694"/>
    </reaction>
</comment>
<dbReference type="RefSeq" id="WP_183409711.1">
    <property type="nucleotide sequence ID" value="NZ_JACHWY010000001.1"/>
</dbReference>
<dbReference type="GO" id="GO:0046872">
    <property type="term" value="F:metal ion binding"/>
    <property type="evidence" value="ECO:0007669"/>
    <property type="project" value="UniProtKB-KW"/>
</dbReference>
<keyword evidence="9" id="KW-0234">DNA repair</keyword>
<feature type="binding site" evidence="18">
    <location>
        <position position="67"/>
    </location>
    <ligand>
        <name>Mg(2+)</name>
        <dbReference type="ChEBI" id="CHEBI:18420"/>
    </ligand>
</feature>
<dbReference type="InterPro" id="IPR015797">
    <property type="entry name" value="NUDIX_hydrolase-like_dom_sf"/>
</dbReference>
<dbReference type="GO" id="GO:0044716">
    <property type="term" value="F:8-oxo-GDP phosphatase activity"/>
    <property type="evidence" value="ECO:0007669"/>
    <property type="project" value="TreeGrafter"/>
</dbReference>
<evidence type="ECO:0000256" key="3">
    <source>
        <dbReference type="ARBA" id="ARBA00022457"/>
    </source>
</evidence>
<feature type="binding site" evidence="17">
    <location>
        <position position="33"/>
    </location>
    <ligand>
        <name>8-oxo-dGTP</name>
        <dbReference type="ChEBI" id="CHEBI:77896"/>
    </ligand>
</feature>
<feature type="binding site" evidence="17">
    <location>
        <position position="129"/>
    </location>
    <ligand>
        <name>8-oxo-dGTP</name>
        <dbReference type="ChEBI" id="CHEBI:77896"/>
    </ligand>
</feature>
<dbReference type="PRINTS" id="PR00502">
    <property type="entry name" value="NUDIXFAMILY"/>
</dbReference>
<feature type="binding site" evidence="17">
    <location>
        <begin position="44"/>
        <end position="47"/>
    </location>
    <ligand>
        <name>8-oxo-dGTP</name>
        <dbReference type="ChEBI" id="CHEBI:77896"/>
    </ligand>
</feature>
<dbReference type="CDD" id="cd03425">
    <property type="entry name" value="NUDIX_MutT_NudA_like"/>
    <property type="match status" value="1"/>
</dbReference>
<accession>A0A7W4W4L4</accession>
<dbReference type="GO" id="GO:0006260">
    <property type="term" value="P:DNA replication"/>
    <property type="evidence" value="ECO:0007669"/>
    <property type="project" value="UniProtKB-KW"/>
</dbReference>
<evidence type="ECO:0000256" key="2">
    <source>
        <dbReference type="ARBA" id="ARBA00005582"/>
    </source>
</evidence>
<evidence type="ECO:0000256" key="18">
    <source>
        <dbReference type="PIRSR" id="PIRSR603561-2"/>
    </source>
</evidence>
<dbReference type="PROSITE" id="PS51462">
    <property type="entry name" value="NUDIX"/>
    <property type="match status" value="1"/>
</dbReference>
<evidence type="ECO:0000256" key="14">
    <source>
        <dbReference type="ARBA" id="ARBA00041592"/>
    </source>
</evidence>
<organism evidence="20 21">
    <name type="scientific">Litorivivens lipolytica</name>
    <dbReference type="NCBI Taxonomy" id="1524264"/>
    <lineage>
        <taxon>Bacteria</taxon>
        <taxon>Pseudomonadati</taxon>
        <taxon>Pseudomonadota</taxon>
        <taxon>Gammaproteobacteria</taxon>
        <taxon>Litorivivens</taxon>
    </lineage>
</organism>
<evidence type="ECO:0000256" key="1">
    <source>
        <dbReference type="ARBA" id="ARBA00001946"/>
    </source>
</evidence>
<dbReference type="PROSITE" id="PS00893">
    <property type="entry name" value="NUDIX_BOX"/>
    <property type="match status" value="1"/>
</dbReference>
<dbReference type="Pfam" id="PF14815">
    <property type="entry name" value="NUDIX_4"/>
    <property type="match status" value="1"/>
</dbReference>
<dbReference type="AlphaFoldDB" id="A0A7W4W4L4"/>